<keyword evidence="4" id="KW-1185">Reference proteome</keyword>
<accession>F6EN17</accession>
<evidence type="ECO:0000313" key="3">
    <source>
        <dbReference type="EMBL" id="AEF39334.1"/>
    </source>
</evidence>
<evidence type="ECO:0000256" key="2">
    <source>
        <dbReference type="ARBA" id="ARBA00022695"/>
    </source>
</evidence>
<dbReference type="InterPro" id="IPR029044">
    <property type="entry name" value="Nucleotide-diphossugar_trans"/>
</dbReference>
<dbReference type="RefSeq" id="WP_013805683.1">
    <property type="nucleotide sequence ID" value="NC_015564.1"/>
</dbReference>
<dbReference type="SUPFAM" id="SSF53448">
    <property type="entry name" value="Nucleotide-diphospho-sugar transferases"/>
    <property type="match status" value="1"/>
</dbReference>
<dbReference type="EMBL" id="CP002786">
    <property type="protein sequence ID" value="AEF39334.1"/>
    <property type="molecule type" value="Genomic_DNA"/>
</dbReference>
<dbReference type="KEGG" id="asd:AS9A_0882"/>
<keyword evidence="1" id="KW-0808">Transferase</keyword>
<dbReference type="Gene3D" id="3.90.550.10">
    <property type="entry name" value="Spore Coat Polysaccharide Biosynthesis Protein SpsA, Chain A"/>
    <property type="match status" value="1"/>
</dbReference>
<reference evidence="3 4" key="1">
    <citation type="journal article" date="2011" name="J. Bacteriol.">
        <title>Complete genome sequence of Amycolicicoccus subflavus DQS3-9A1T, an actinomycete isolated from crude oil-polluted soil.</title>
        <authorList>
            <person name="Cai M."/>
            <person name="Chen W.M."/>
            <person name="Nie Y."/>
            <person name="Chi C.Q."/>
            <person name="Wang Y.N."/>
            <person name="Tang Y.Q."/>
            <person name="Li G.Y."/>
            <person name="Wu X.L."/>
        </authorList>
    </citation>
    <scope>NUCLEOTIDE SEQUENCE [LARGE SCALE GENOMIC DNA]</scope>
    <source>
        <strain evidence="4">DSM 45089 / DQS3-9A1</strain>
    </source>
</reference>
<dbReference type="Pfam" id="PF01128">
    <property type="entry name" value="IspD"/>
    <property type="match status" value="1"/>
</dbReference>
<dbReference type="Proteomes" id="UP000009235">
    <property type="component" value="Chromosome"/>
</dbReference>
<evidence type="ECO:0000256" key="1">
    <source>
        <dbReference type="ARBA" id="ARBA00022679"/>
    </source>
</evidence>
<dbReference type="STRING" id="443218.AS9A_0882"/>
<dbReference type="eggNOG" id="COG1211">
    <property type="taxonomic scope" value="Bacteria"/>
</dbReference>
<sequence>MTDPVLVLPVPRDFADNRAAIFSRLGHDTPLVYCLRAMLAGAAVGTKTLVPVVTSLIAEVREVVAASELRSVEVIAADGEGTRRDCVTAALSELAESDYSEAQVVLHDLRYPLASSSLWKRVVDRLLEGACDVAVPALSMIDSVKAVDHSGVIAETVDRSLLRSVQFPRGFRAGVLQQIADNTAVQSPYDELTVAVRLGFTVALVDGDPDAFAAKIPQDSALVNAIIECRREGQR</sequence>
<proteinExistence type="predicted"/>
<dbReference type="AlphaFoldDB" id="F6EN17"/>
<dbReference type="InterPro" id="IPR050088">
    <property type="entry name" value="IspD/TarI_cytidylyltransf_bact"/>
</dbReference>
<gene>
    <name evidence="3" type="ordered locus">AS9A_0882</name>
</gene>
<dbReference type="PANTHER" id="PTHR32125">
    <property type="entry name" value="2-C-METHYL-D-ERYTHRITOL 4-PHOSPHATE CYTIDYLYLTRANSFERASE, CHLOROPLASTIC"/>
    <property type="match status" value="1"/>
</dbReference>
<dbReference type="OrthoDB" id="9802561at2"/>
<keyword evidence="2" id="KW-0548">Nucleotidyltransferase</keyword>
<protein>
    <submittedName>
        <fullName evidence="3">4-diphosphocytidyl-2C-methyl-D-erythritol synthase</fullName>
    </submittedName>
</protein>
<dbReference type="PANTHER" id="PTHR32125:SF4">
    <property type="entry name" value="2-C-METHYL-D-ERYTHRITOL 4-PHOSPHATE CYTIDYLYLTRANSFERASE, CHLOROPLASTIC"/>
    <property type="match status" value="1"/>
</dbReference>
<dbReference type="InterPro" id="IPR034683">
    <property type="entry name" value="IspD/TarI"/>
</dbReference>
<dbReference type="GO" id="GO:0050518">
    <property type="term" value="F:2-C-methyl-D-erythritol 4-phosphate cytidylyltransferase activity"/>
    <property type="evidence" value="ECO:0007669"/>
    <property type="project" value="TreeGrafter"/>
</dbReference>
<name>F6EN17_HOYSD</name>
<dbReference type="HOGENOM" id="CLU_061281_1_1_11"/>
<evidence type="ECO:0000313" key="4">
    <source>
        <dbReference type="Proteomes" id="UP000009235"/>
    </source>
</evidence>
<organism evidence="3 4">
    <name type="scientific">Hoyosella subflava (strain DSM 45089 / JCM 17490 / NBRC 109087 / DQS3-9A1)</name>
    <name type="common">Amycolicicoccus subflavus</name>
    <dbReference type="NCBI Taxonomy" id="443218"/>
    <lineage>
        <taxon>Bacteria</taxon>
        <taxon>Bacillati</taxon>
        <taxon>Actinomycetota</taxon>
        <taxon>Actinomycetes</taxon>
        <taxon>Mycobacteriales</taxon>
        <taxon>Hoyosellaceae</taxon>
        <taxon>Hoyosella</taxon>
    </lineage>
</organism>